<comment type="caution">
    <text evidence="1">The sequence shown here is derived from an EMBL/GenBank/DDBJ whole genome shotgun (WGS) entry which is preliminary data.</text>
</comment>
<keyword evidence="2" id="KW-1185">Reference proteome</keyword>
<dbReference type="SUPFAM" id="SSF158573">
    <property type="entry name" value="GINS helical bundle-like"/>
    <property type="match status" value="1"/>
</dbReference>
<organism evidence="1 2">
    <name type="scientific">Ramalina farinacea</name>
    <dbReference type="NCBI Taxonomy" id="258253"/>
    <lineage>
        <taxon>Eukaryota</taxon>
        <taxon>Fungi</taxon>
        <taxon>Dikarya</taxon>
        <taxon>Ascomycota</taxon>
        <taxon>Pezizomycotina</taxon>
        <taxon>Lecanoromycetes</taxon>
        <taxon>OSLEUM clade</taxon>
        <taxon>Lecanoromycetidae</taxon>
        <taxon>Lecanorales</taxon>
        <taxon>Lecanorineae</taxon>
        <taxon>Ramalinaceae</taxon>
        <taxon>Ramalina</taxon>
    </lineage>
</organism>
<dbReference type="AlphaFoldDB" id="A0AA43QUM7"/>
<protein>
    <submittedName>
        <fullName evidence="1">DNA replication protein</fullName>
    </submittedName>
</protein>
<name>A0AA43QUM7_9LECA</name>
<dbReference type="EMBL" id="JAPUFD010000016">
    <property type="protein sequence ID" value="MDI1491884.1"/>
    <property type="molecule type" value="Genomic_DNA"/>
</dbReference>
<evidence type="ECO:0000313" key="2">
    <source>
        <dbReference type="Proteomes" id="UP001161017"/>
    </source>
</evidence>
<proteinExistence type="predicted"/>
<dbReference type="Proteomes" id="UP001161017">
    <property type="component" value="Unassembled WGS sequence"/>
</dbReference>
<dbReference type="Gene3D" id="1.20.58.2050">
    <property type="match status" value="1"/>
</dbReference>
<dbReference type="SUPFAM" id="SSF160059">
    <property type="entry name" value="PriA/YqbF domain"/>
    <property type="match status" value="1"/>
</dbReference>
<dbReference type="InterPro" id="IPR038437">
    <property type="entry name" value="GINS_Psf3_sf"/>
</dbReference>
<dbReference type="InterPro" id="IPR036224">
    <property type="entry name" value="GINS_bundle-like_dom_sf"/>
</dbReference>
<evidence type="ECO:0000313" key="1">
    <source>
        <dbReference type="EMBL" id="MDI1491884.1"/>
    </source>
</evidence>
<gene>
    <name evidence="1" type="primary">PSF3</name>
    <name evidence="1" type="ORF">OHK93_003095</name>
</gene>
<reference evidence="1" key="1">
    <citation type="journal article" date="2023" name="Genome Biol. Evol.">
        <title>First Whole Genome Sequence and Flow Cytometry Genome Size Data for the Lichen-Forming Fungus Ramalina farinacea (Ascomycota).</title>
        <authorList>
            <person name="Llewellyn T."/>
            <person name="Mian S."/>
            <person name="Hill R."/>
            <person name="Leitch I.J."/>
            <person name="Gaya E."/>
        </authorList>
    </citation>
    <scope>NUCLEOTIDE SEQUENCE</scope>
    <source>
        <strain evidence="1">LIQ254RAFAR</strain>
    </source>
</reference>
<dbReference type="CDD" id="cd11713">
    <property type="entry name" value="GINS_A_psf3"/>
    <property type="match status" value="1"/>
</dbReference>
<sequence length="165" mass="18008">MAPPPTYYSPSAILTDAEKVPTTFSLELPDPPPHPLPLPLWLSTLLAVQRVNAPASSTNPTATTTTTLATLDIPPAIAGAKQLNALRADARVVDLRGLCANWFDLAGRVLELWAFKLRAAEIADHAHNPRGAPPEFTQRLDEREMARKCIFHILVVLFFGLVGRL</sequence>
<accession>A0AA43QUM7</accession>